<sequence length="123" mass="13787">MSNPSPTPERAIYGFVLYLGSILGFVLFVIWAYIPSTWLHSLGLTYLPQKYWALAAPTYLCMSIVFFYIIYVGYTFTITLPLDSLNTITDDHACPVNTKNLPSGAIPPIGDLSICEVNQRLYL</sequence>
<evidence type="ECO:0000313" key="11">
    <source>
        <dbReference type="RefSeq" id="XP_006819888.1"/>
    </source>
</evidence>
<evidence type="ECO:0000313" key="10">
    <source>
        <dbReference type="Proteomes" id="UP000694865"/>
    </source>
</evidence>
<feature type="transmembrane region" description="Helical" evidence="8">
    <location>
        <begin position="12"/>
        <end position="34"/>
    </location>
</feature>
<evidence type="ECO:0000259" key="9">
    <source>
        <dbReference type="Pfam" id="PF08510"/>
    </source>
</evidence>
<proteinExistence type="inferred from homology"/>
<evidence type="ECO:0000256" key="1">
    <source>
        <dbReference type="ARBA" id="ARBA00004141"/>
    </source>
</evidence>
<accession>A0ABM0MIP7</accession>
<dbReference type="PANTHER" id="PTHR46346">
    <property type="entry name" value="PHOSPHATIDYLINOSITOL N-ACETYLGLUCOSAMINYLTRANSFERASE SUBUNIT P"/>
    <property type="match status" value="1"/>
</dbReference>
<organism evidence="10 11">
    <name type="scientific">Saccoglossus kowalevskii</name>
    <name type="common">Acorn worm</name>
    <dbReference type="NCBI Taxonomy" id="10224"/>
    <lineage>
        <taxon>Eukaryota</taxon>
        <taxon>Metazoa</taxon>
        <taxon>Hemichordata</taxon>
        <taxon>Enteropneusta</taxon>
        <taxon>Harrimaniidae</taxon>
        <taxon>Saccoglossus</taxon>
    </lineage>
</organism>
<dbReference type="Proteomes" id="UP000694865">
    <property type="component" value="Unplaced"/>
</dbReference>
<evidence type="ECO:0000256" key="8">
    <source>
        <dbReference type="SAM" id="Phobius"/>
    </source>
</evidence>
<name>A0ABM0MIP7_SACKO</name>
<evidence type="ECO:0000256" key="5">
    <source>
        <dbReference type="ARBA" id="ARBA00022989"/>
    </source>
</evidence>
<dbReference type="PANTHER" id="PTHR46346:SF1">
    <property type="entry name" value="PHOSPHATIDYLINOSITOL N-ACETYLGLUCOSAMINYLTRANSFERASE SUBUNIT P"/>
    <property type="match status" value="1"/>
</dbReference>
<gene>
    <name evidence="11" type="primary">LOC102803657</name>
</gene>
<dbReference type="InterPro" id="IPR052263">
    <property type="entry name" value="GPI_Anchor_Biosynth"/>
</dbReference>
<dbReference type="GeneID" id="102803657"/>
<evidence type="ECO:0000256" key="2">
    <source>
        <dbReference type="ARBA" id="ARBA00004687"/>
    </source>
</evidence>
<dbReference type="PIRSF" id="PIRSF008765">
    <property type="entry name" value="PIG-P_GPI19"/>
    <property type="match status" value="1"/>
</dbReference>
<keyword evidence="7" id="KW-0808">Transferase</keyword>
<keyword evidence="3 7" id="KW-0337">GPI-anchor biosynthesis</keyword>
<reference evidence="11" key="1">
    <citation type="submission" date="2025-08" db="UniProtKB">
        <authorList>
            <consortium name="RefSeq"/>
        </authorList>
    </citation>
    <scope>IDENTIFICATION</scope>
    <source>
        <tissue evidence="11">Testes</tissue>
    </source>
</reference>
<comment type="pathway">
    <text evidence="2 7">Glycolipid biosynthesis; glycosylphosphatidylinositol-anchor biosynthesis.</text>
</comment>
<dbReference type="RefSeq" id="XP_006819888.1">
    <property type="nucleotide sequence ID" value="XM_006819825.1"/>
</dbReference>
<keyword evidence="4 8" id="KW-0812">Transmembrane</keyword>
<protein>
    <recommendedName>
        <fullName evidence="7">Phosphatidylinositol N-acetylglucosaminyltransferase subunit P</fullName>
    </recommendedName>
</protein>
<keyword evidence="5 8" id="KW-1133">Transmembrane helix</keyword>
<comment type="function">
    <text evidence="7">Part of the complex catalyzing the transfer of N-acetylglucosamine from UDP-N-acetylglucosamine to phosphatidylinositol, the first step of GPI biosynthesis.</text>
</comment>
<dbReference type="InterPro" id="IPR013717">
    <property type="entry name" value="PIG-P"/>
</dbReference>
<dbReference type="InterPro" id="IPR016542">
    <property type="entry name" value="PIG-P_GPI19"/>
</dbReference>
<comment type="subcellular location">
    <subcellularLocation>
        <location evidence="1">Membrane</location>
        <topology evidence="1">Multi-pass membrane protein</topology>
    </subcellularLocation>
</comment>
<keyword evidence="6 7" id="KW-0472">Membrane</keyword>
<dbReference type="Pfam" id="PF08510">
    <property type="entry name" value="PIG-P"/>
    <property type="match status" value="1"/>
</dbReference>
<comment type="similarity">
    <text evidence="7">Belongs to the PIGP family.</text>
</comment>
<evidence type="ECO:0000256" key="7">
    <source>
        <dbReference type="PIRNR" id="PIRNR008765"/>
    </source>
</evidence>
<evidence type="ECO:0000256" key="4">
    <source>
        <dbReference type="ARBA" id="ARBA00022692"/>
    </source>
</evidence>
<evidence type="ECO:0000256" key="6">
    <source>
        <dbReference type="ARBA" id="ARBA00023136"/>
    </source>
</evidence>
<feature type="domain" description="PIG-P" evidence="9">
    <location>
        <begin position="10"/>
        <end position="122"/>
    </location>
</feature>
<feature type="transmembrane region" description="Helical" evidence="8">
    <location>
        <begin position="54"/>
        <end position="74"/>
    </location>
</feature>
<keyword evidence="10" id="KW-1185">Reference proteome</keyword>
<evidence type="ECO:0000256" key="3">
    <source>
        <dbReference type="ARBA" id="ARBA00022502"/>
    </source>
</evidence>